<organism evidence="2 3">
    <name type="scientific">Neoarthrinium moseri</name>
    <dbReference type="NCBI Taxonomy" id="1658444"/>
    <lineage>
        <taxon>Eukaryota</taxon>
        <taxon>Fungi</taxon>
        <taxon>Dikarya</taxon>
        <taxon>Ascomycota</taxon>
        <taxon>Pezizomycotina</taxon>
        <taxon>Sordariomycetes</taxon>
        <taxon>Xylariomycetidae</taxon>
        <taxon>Amphisphaeriales</taxon>
        <taxon>Apiosporaceae</taxon>
        <taxon>Neoarthrinium</taxon>
    </lineage>
</organism>
<gene>
    <name evidence="2" type="ORF">JX265_010666</name>
</gene>
<evidence type="ECO:0000313" key="3">
    <source>
        <dbReference type="Proteomes" id="UP000829685"/>
    </source>
</evidence>
<evidence type="ECO:0000256" key="1">
    <source>
        <dbReference type="SAM" id="MobiDB-lite"/>
    </source>
</evidence>
<name>A0A9Q0ALF6_9PEZI</name>
<accession>A0A9Q0ALF6</accession>
<dbReference type="EMBL" id="JAFIMR010000036">
    <property type="protein sequence ID" value="KAI1858573.1"/>
    <property type="molecule type" value="Genomic_DNA"/>
</dbReference>
<proteinExistence type="predicted"/>
<dbReference type="AlphaFoldDB" id="A0A9Q0ALF6"/>
<reference evidence="2" key="1">
    <citation type="submission" date="2021-03" db="EMBL/GenBank/DDBJ databases">
        <title>Revisited historic fungal species revealed as producer of novel bioactive compounds through whole genome sequencing and comparative genomics.</title>
        <authorList>
            <person name="Vignolle G.A."/>
            <person name="Hochenegger N."/>
            <person name="Mach R.L."/>
            <person name="Mach-Aigner A.R."/>
            <person name="Javad Rahimi M."/>
            <person name="Salim K.A."/>
            <person name="Chan C.M."/>
            <person name="Lim L.B.L."/>
            <person name="Cai F."/>
            <person name="Druzhinina I.S."/>
            <person name="U'Ren J.M."/>
            <person name="Derntl C."/>
        </authorList>
    </citation>
    <scope>NUCLEOTIDE SEQUENCE</scope>
    <source>
        <strain evidence="2">TUCIM 5799</strain>
    </source>
</reference>
<dbReference type="Proteomes" id="UP000829685">
    <property type="component" value="Unassembled WGS sequence"/>
</dbReference>
<evidence type="ECO:0000313" key="2">
    <source>
        <dbReference type="EMBL" id="KAI1858573.1"/>
    </source>
</evidence>
<sequence>MTSKKGVLLQTIIQIQRLDMSEKVGTQDSVILLPRLHSRYPTQAALFRIVGREAGIWLYLSTVQLGALPGIKRGLKRPSRGRTDAMSEGVELSTVGLSHPSLELSLSASPQLFVSSTAISQLTNVDILERVQSGEIWFLPPRVFYIQIIIRFDDCDMSDAPMESHILEFLAGAICLSKLWEILGISIGCSEIRYHTSSHDEPNLWFEVEHPDKSSALLSPPDAETCSMDGIVCYFEYKSSAQQDNAHYEGHDNDTAGQVTTLERVHVGPQDRLQDARRSPGPRYVEDQSCAEHMGEMQIMRTATALDQARQHRRGTADLAIAALHSIIGVRRKFPNIRIDTSASPTLLEMAPSVWNAHYMKADIITASGGWRPSLREKIDRLLVDERNRQPDNWNDREQSASKLVQKRLWEMLKKTLMINIGIRSAAKNVHRDSQHLVMEELESQLYPEVYGCRETYDGLEDDVRSRDISCLDDMDIETETQQMMDAADRDYDFYNHHTQHQYDSQHYEIDAINEINGEYFFEEKYSGYGEVRDSTMMEHTPEGGFPIEGTQWAHQLEWTHQQDMDAPPADTARGYNEFSLVPDDPDETSSVDGSCLRTEQYWWDGDGIPGQPDGLYE</sequence>
<feature type="region of interest" description="Disordered" evidence="1">
    <location>
        <begin position="565"/>
        <end position="593"/>
    </location>
</feature>
<protein>
    <submittedName>
        <fullName evidence="2">Uncharacterized protein</fullName>
    </submittedName>
</protein>
<comment type="caution">
    <text evidence="2">The sequence shown here is derived from an EMBL/GenBank/DDBJ whole genome shotgun (WGS) entry which is preliminary data.</text>
</comment>
<keyword evidence="3" id="KW-1185">Reference proteome</keyword>